<keyword evidence="1" id="KW-1133">Transmembrane helix</keyword>
<gene>
    <name evidence="2" type="ORF">MarFTMF_095</name>
</gene>
<organism evidence="2">
    <name type="scientific">Marseillevirus sp</name>
    <dbReference type="NCBI Taxonomy" id="2809551"/>
    <lineage>
        <taxon>Viruses</taxon>
        <taxon>Varidnaviria</taxon>
        <taxon>Bamfordvirae</taxon>
        <taxon>Nucleocytoviricota</taxon>
        <taxon>Megaviricetes</taxon>
        <taxon>Pimascovirales</taxon>
        <taxon>Pimascovirales incertae sedis</taxon>
        <taxon>Marseilleviridae</taxon>
        <taxon>Marseillevirus</taxon>
    </lineage>
</organism>
<evidence type="ECO:0000256" key="1">
    <source>
        <dbReference type="SAM" id="Phobius"/>
    </source>
</evidence>
<reference evidence="2" key="1">
    <citation type="submission" date="2023-07" db="EMBL/GenBank/DDBJ databases">
        <authorList>
            <person name="Xia Y."/>
        </authorList>
    </citation>
    <scope>NUCLEOTIDE SEQUENCE</scope>
    <source>
        <strain evidence="2">F</strain>
    </source>
</reference>
<sequence length="69" mass="8093">MSFTTKEKLAIVCGSYLIGAAGFAPLIVKDMGKEVQGRTFWEFMPIFLWRATFFPYYQTVFQRTKYNHN</sequence>
<feature type="transmembrane region" description="Helical" evidence="1">
    <location>
        <begin position="40"/>
        <end position="57"/>
    </location>
</feature>
<feature type="transmembrane region" description="Helical" evidence="1">
    <location>
        <begin position="9"/>
        <end position="28"/>
    </location>
</feature>
<keyword evidence="1 2" id="KW-0812">Transmembrane</keyword>
<proteinExistence type="predicted"/>
<evidence type="ECO:0000313" key="2">
    <source>
        <dbReference type="EMBL" id="WNL49611.1"/>
    </source>
</evidence>
<dbReference type="EMBL" id="OR343188">
    <property type="protein sequence ID" value="WNL49611.1"/>
    <property type="molecule type" value="Genomic_DNA"/>
</dbReference>
<name>A0AA96ERY5_9VIRU</name>
<protein>
    <submittedName>
        <fullName evidence="2">Transmembrane domain containing protein</fullName>
    </submittedName>
</protein>
<accession>A0AA96ERY5</accession>
<keyword evidence="1" id="KW-0472">Membrane</keyword>